<dbReference type="Proteomes" id="UP001286313">
    <property type="component" value="Unassembled WGS sequence"/>
</dbReference>
<evidence type="ECO:0000313" key="2">
    <source>
        <dbReference type="EMBL" id="KAK3879485.1"/>
    </source>
</evidence>
<reference evidence="2" key="1">
    <citation type="submission" date="2023-10" db="EMBL/GenBank/DDBJ databases">
        <title>Genome assemblies of two species of porcelain crab, Petrolisthes cinctipes and Petrolisthes manimaculis (Anomura: Porcellanidae).</title>
        <authorList>
            <person name="Angst P."/>
        </authorList>
    </citation>
    <scope>NUCLEOTIDE SEQUENCE</scope>
    <source>
        <strain evidence="2">PB745_01</strain>
        <tissue evidence="2">Gill</tissue>
    </source>
</reference>
<evidence type="ECO:0000256" key="1">
    <source>
        <dbReference type="SAM" id="MobiDB-lite"/>
    </source>
</evidence>
<sequence length="89" mass="10118">MAYSTHFSLQCCTTTTHHQHTCFHSTSINASSQHYHHFTPTPGFTKENGFTPPHSNRSGTHHRGSFCPPSSSYLHQPPTHLRPLNSHRR</sequence>
<gene>
    <name evidence="2" type="ORF">Pcinc_015943</name>
</gene>
<accession>A0AAE1FTQ4</accession>
<name>A0AAE1FTQ4_PETCI</name>
<organism evidence="2 3">
    <name type="scientific">Petrolisthes cinctipes</name>
    <name type="common">Flat porcelain crab</name>
    <dbReference type="NCBI Taxonomy" id="88211"/>
    <lineage>
        <taxon>Eukaryota</taxon>
        <taxon>Metazoa</taxon>
        <taxon>Ecdysozoa</taxon>
        <taxon>Arthropoda</taxon>
        <taxon>Crustacea</taxon>
        <taxon>Multicrustacea</taxon>
        <taxon>Malacostraca</taxon>
        <taxon>Eumalacostraca</taxon>
        <taxon>Eucarida</taxon>
        <taxon>Decapoda</taxon>
        <taxon>Pleocyemata</taxon>
        <taxon>Anomura</taxon>
        <taxon>Galatheoidea</taxon>
        <taxon>Porcellanidae</taxon>
        <taxon>Petrolisthes</taxon>
    </lineage>
</organism>
<feature type="region of interest" description="Disordered" evidence="1">
    <location>
        <begin position="34"/>
        <end position="89"/>
    </location>
</feature>
<proteinExistence type="predicted"/>
<evidence type="ECO:0000313" key="3">
    <source>
        <dbReference type="Proteomes" id="UP001286313"/>
    </source>
</evidence>
<comment type="caution">
    <text evidence="2">The sequence shown here is derived from an EMBL/GenBank/DDBJ whole genome shotgun (WGS) entry which is preliminary data.</text>
</comment>
<dbReference type="EMBL" id="JAWQEG010001436">
    <property type="protein sequence ID" value="KAK3879485.1"/>
    <property type="molecule type" value="Genomic_DNA"/>
</dbReference>
<dbReference type="AlphaFoldDB" id="A0AAE1FTQ4"/>
<protein>
    <submittedName>
        <fullName evidence="2">Uncharacterized protein</fullName>
    </submittedName>
</protein>
<keyword evidence="3" id="KW-1185">Reference proteome</keyword>